<dbReference type="PANTHER" id="PTHR31499:SF49">
    <property type="entry name" value="PROTEIN PHOSPHATE STARVATION RESPONSE 1-LIKE ISOFORM X1"/>
    <property type="match status" value="1"/>
</dbReference>
<dbReference type="InterPro" id="IPR009057">
    <property type="entry name" value="Homeodomain-like_sf"/>
</dbReference>
<feature type="domain" description="Myb-like" evidence="4">
    <location>
        <begin position="73"/>
        <end position="121"/>
    </location>
</feature>
<dbReference type="InterPro" id="IPR046955">
    <property type="entry name" value="PHR1-like"/>
</dbReference>
<dbReference type="GO" id="GO:0003700">
    <property type="term" value="F:DNA-binding transcription factor activity"/>
    <property type="evidence" value="ECO:0007669"/>
    <property type="project" value="InterPro"/>
</dbReference>
<evidence type="ECO:0000256" key="3">
    <source>
        <dbReference type="ARBA" id="ARBA00023242"/>
    </source>
</evidence>
<dbReference type="EMBL" id="JACTNZ010000004">
    <property type="protein sequence ID" value="KAG5551433.1"/>
    <property type="molecule type" value="Genomic_DNA"/>
</dbReference>
<keyword evidence="2" id="KW-0804">Transcription</keyword>
<comment type="caution">
    <text evidence="5">The sequence shown here is derived from an EMBL/GenBank/DDBJ whole genome shotgun (WGS) entry which is preliminary data.</text>
</comment>
<evidence type="ECO:0000313" key="5">
    <source>
        <dbReference type="EMBL" id="KAG5551433.1"/>
    </source>
</evidence>
<dbReference type="SUPFAM" id="SSF46689">
    <property type="entry name" value="Homeodomain-like"/>
    <property type="match status" value="1"/>
</dbReference>
<dbReference type="GO" id="GO:0003677">
    <property type="term" value="F:DNA binding"/>
    <property type="evidence" value="ECO:0007669"/>
    <property type="project" value="InterPro"/>
</dbReference>
<dbReference type="Proteomes" id="UP000823749">
    <property type="component" value="Chromosome 4"/>
</dbReference>
<dbReference type="AlphaFoldDB" id="A0AAV6KGP3"/>
<sequence length="209" mass="23280">MHPGMRPAFLSHHQPYQLPYHDNNVQHLHDQLLIQGMIQFGPFDPLYQQHHFPVQEEPPHHPLICMTSDVKPRLRWTPELHGRFVDAVDHLGGPFKATPKAIMNVMKMRGLTLYQLKSHLQVPQHSSVDSFDSYMASLGYLPTLCSDGFAELGKGGGEGLRDSGEGLRDSDEDPALAYLNLDVGEMSTQRYEVAGDDSGWVAALLGSSP</sequence>
<dbReference type="Pfam" id="PF00249">
    <property type="entry name" value="Myb_DNA-binding"/>
    <property type="match status" value="1"/>
</dbReference>
<accession>A0AAV6KGP3</accession>
<evidence type="ECO:0000313" key="6">
    <source>
        <dbReference type="Proteomes" id="UP000823749"/>
    </source>
</evidence>
<dbReference type="InterPro" id="IPR001005">
    <property type="entry name" value="SANT/Myb"/>
</dbReference>
<keyword evidence="6" id="KW-1185">Reference proteome</keyword>
<protein>
    <recommendedName>
        <fullName evidence="4">Myb-like domain-containing protein</fullName>
    </recommendedName>
</protein>
<proteinExistence type="predicted"/>
<evidence type="ECO:0000256" key="1">
    <source>
        <dbReference type="ARBA" id="ARBA00023015"/>
    </source>
</evidence>
<name>A0AAV6KGP3_9ERIC</name>
<dbReference type="NCBIfam" id="TIGR01557">
    <property type="entry name" value="myb_SHAQKYF"/>
    <property type="match status" value="1"/>
</dbReference>
<organism evidence="5 6">
    <name type="scientific">Rhododendron griersonianum</name>
    <dbReference type="NCBI Taxonomy" id="479676"/>
    <lineage>
        <taxon>Eukaryota</taxon>
        <taxon>Viridiplantae</taxon>
        <taxon>Streptophyta</taxon>
        <taxon>Embryophyta</taxon>
        <taxon>Tracheophyta</taxon>
        <taxon>Spermatophyta</taxon>
        <taxon>Magnoliopsida</taxon>
        <taxon>eudicotyledons</taxon>
        <taxon>Gunneridae</taxon>
        <taxon>Pentapetalae</taxon>
        <taxon>asterids</taxon>
        <taxon>Ericales</taxon>
        <taxon>Ericaceae</taxon>
        <taxon>Ericoideae</taxon>
        <taxon>Rhodoreae</taxon>
        <taxon>Rhododendron</taxon>
    </lineage>
</organism>
<keyword evidence="3" id="KW-0539">Nucleus</keyword>
<evidence type="ECO:0000256" key="2">
    <source>
        <dbReference type="ARBA" id="ARBA00023163"/>
    </source>
</evidence>
<evidence type="ECO:0000259" key="4">
    <source>
        <dbReference type="Pfam" id="PF00249"/>
    </source>
</evidence>
<dbReference type="PANTHER" id="PTHR31499">
    <property type="entry name" value="MYB FAMILY TRANSCRIPTION FACTOR PHL11"/>
    <property type="match status" value="1"/>
</dbReference>
<reference evidence="5" key="1">
    <citation type="submission" date="2020-08" db="EMBL/GenBank/DDBJ databases">
        <title>Plant Genome Project.</title>
        <authorList>
            <person name="Zhang R.-G."/>
        </authorList>
    </citation>
    <scope>NUCLEOTIDE SEQUENCE</scope>
    <source>
        <strain evidence="5">WSP0</strain>
        <tissue evidence="5">Leaf</tissue>
    </source>
</reference>
<dbReference type="Gene3D" id="1.10.10.60">
    <property type="entry name" value="Homeodomain-like"/>
    <property type="match status" value="1"/>
</dbReference>
<gene>
    <name evidence="5" type="ORF">RHGRI_009751</name>
</gene>
<keyword evidence="1" id="KW-0805">Transcription regulation</keyword>
<dbReference type="InterPro" id="IPR006447">
    <property type="entry name" value="Myb_dom_plants"/>
</dbReference>